<protein>
    <submittedName>
        <fullName evidence="2">Uncharacterized protein</fullName>
    </submittedName>
</protein>
<keyword evidence="3" id="KW-1185">Reference proteome</keyword>
<feature type="region of interest" description="Disordered" evidence="1">
    <location>
        <begin position="1"/>
        <end position="22"/>
    </location>
</feature>
<name>A0A6L6XXZ4_9ACTN</name>
<feature type="compositionally biased region" description="Low complexity" evidence="1">
    <location>
        <begin position="71"/>
        <end position="80"/>
    </location>
</feature>
<comment type="caution">
    <text evidence="2">The sequence shown here is derived from an EMBL/GenBank/DDBJ whole genome shotgun (WGS) entry which is preliminary data.</text>
</comment>
<dbReference type="AlphaFoldDB" id="A0A6L6XXZ4"/>
<dbReference type="EMBL" id="WSEK01000005">
    <property type="protein sequence ID" value="MVQ51286.1"/>
    <property type="molecule type" value="Genomic_DNA"/>
</dbReference>
<proteinExistence type="predicted"/>
<feature type="region of interest" description="Disordered" evidence="1">
    <location>
        <begin position="49"/>
        <end position="112"/>
    </location>
</feature>
<organism evidence="2 3">
    <name type="scientific">Nocardioides agri</name>
    <dbReference type="NCBI Taxonomy" id="2682843"/>
    <lineage>
        <taxon>Bacteria</taxon>
        <taxon>Bacillati</taxon>
        <taxon>Actinomycetota</taxon>
        <taxon>Actinomycetes</taxon>
        <taxon>Propionibacteriales</taxon>
        <taxon>Nocardioidaceae</taxon>
        <taxon>Nocardioides</taxon>
    </lineage>
</organism>
<evidence type="ECO:0000256" key="1">
    <source>
        <dbReference type="SAM" id="MobiDB-lite"/>
    </source>
</evidence>
<dbReference type="Proteomes" id="UP000473525">
    <property type="component" value="Unassembled WGS sequence"/>
</dbReference>
<dbReference type="RefSeq" id="WP_157346066.1">
    <property type="nucleotide sequence ID" value="NZ_WSEK01000005.1"/>
</dbReference>
<accession>A0A6L6XXZ4</accession>
<evidence type="ECO:0000313" key="2">
    <source>
        <dbReference type="EMBL" id="MVQ51286.1"/>
    </source>
</evidence>
<feature type="compositionally biased region" description="Basic and acidic residues" evidence="1">
    <location>
        <begin position="84"/>
        <end position="112"/>
    </location>
</feature>
<sequence>MYVQPSEKPKKGDGPAEGQQTGRIYVGIVTGQMPPEEVDGEVVAVTEPAPVFPEIPPANLQPVSEPDGNASRDAWAAYAASKGAPEEETKPKDEGGLNRDELREKYGTPKES</sequence>
<reference evidence="2 3" key="1">
    <citation type="submission" date="2019-12" db="EMBL/GenBank/DDBJ databases">
        <authorList>
            <person name="Huq M.A."/>
        </authorList>
    </citation>
    <scope>NUCLEOTIDE SEQUENCE [LARGE SCALE GENOMIC DNA]</scope>
    <source>
        <strain evidence="2 3">MAH-18</strain>
    </source>
</reference>
<evidence type="ECO:0000313" key="3">
    <source>
        <dbReference type="Proteomes" id="UP000473525"/>
    </source>
</evidence>
<gene>
    <name evidence="2" type="ORF">GON03_19060</name>
</gene>